<evidence type="ECO:0000256" key="5">
    <source>
        <dbReference type="ARBA" id="ARBA00004258"/>
    </source>
</evidence>
<keyword evidence="13" id="KW-0274">FAD</keyword>
<dbReference type="Pfam" id="PF01593">
    <property type="entry name" value="Amino_oxidase"/>
    <property type="match status" value="1"/>
</dbReference>
<name>A0AAX4P5V6_9CHLO</name>
<evidence type="ECO:0000256" key="9">
    <source>
        <dbReference type="ARBA" id="ARBA00022528"/>
    </source>
</evidence>
<keyword evidence="11" id="KW-0934">Plastid</keyword>
<dbReference type="GO" id="GO:0016117">
    <property type="term" value="P:carotenoid biosynthetic process"/>
    <property type="evidence" value="ECO:0007669"/>
    <property type="project" value="UniProtKB-KW"/>
</dbReference>
<keyword evidence="18 20" id="KW-0413">Isomerase</keyword>
<dbReference type="AlphaFoldDB" id="A0AAX4P5V6"/>
<dbReference type="InterPro" id="IPR014101">
    <property type="entry name" value="CrtISO"/>
</dbReference>
<evidence type="ECO:0000256" key="1">
    <source>
        <dbReference type="ARBA" id="ARBA00000004"/>
    </source>
</evidence>
<keyword evidence="16" id="KW-0520">NAD</keyword>
<reference evidence="20 21" key="1">
    <citation type="submission" date="2024-03" db="EMBL/GenBank/DDBJ databases">
        <title>Complete genome sequence of the green alga Chloropicon roscoffensis RCC1871.</title>
        <authorList>
            <person name="Lemieux C."/>
            <person name="Pombert J.-F."/>
            <person name="Otis C."/>
            <person name="Turmel M."/>
        </authorList>
    </citation>
    <scope>NUCLEOTIDE SEQUENCE [LARGE SCALE GENOMIC DNA]</scope>
    <source>
        <strain evidence="20 21">RCC1871</strain>
    </source>
</reference>
<evidence type="ECO:0000256" key="15">
    <source>
        <dbReference type="ARBA" id="ARBA00022946"/>
    </source>
</evidence>
<keyword evidence="12" id="KW-0125">Carotenoid biosynthesis</keyword>
<dbReference type="PANTHER" id="PTHR46313:SF3">
    <property type="entry name" value="PROLYCOPENE ISOMERASE, CHLOROPLASTIC"/>
    <property type="match status" value="1"/>
</dbReference>
<evidence type="ECO:0000256" key="4">
    <source>
        <dbReference type="ARBA" id="ARBA00001974"/>
    </source>
</evidence>
<keyword evidence="9" id="KW-0150">Chloroplast</keyword>
<organism evidence="20 21">
    <name type="scientific">Chloropicon roscoffensis</name>
    <dbReference type="NCBI Taxonomy" id="1461544"/>
    <lineage>
        <taxon>Eukaryota</taxon>
        <taxon>Viridiplantae</taxon>
        <taxon>Chlorophyta</taxon>
        <taxon>Chloropicophyceae</taxon>
        <taxon>Chloropicales</taxon>
        <taxon>Chloropicaceae</taxon>
        <taxon>Chloropicon</taxon>
    </lineage>
</organism>
<gene>
    <name evidence="20" type="ORF">HKI87_04g32700</name>
</gene>
<feature type="domain" description="Amine oxidase" evidence="19">
    <location>
        <begin position="59"/>
        <end position="549"/>
    </location>
</feature>
<evidence type="ECO:0000256" key="13">
    <source>
        <dbReference type="ARBA" id="ARBA00022827"/>
    </source>
</evidence>
<evidence type="ECO:0000256" key="14">
    <source>
        <dbReference type="ARBA" id="ARBA00022857"/>
    </source>
</evidence>
<keyword evidence="17" id="KW-0472">Membrane</keyword>
<proteinExistence type="inferred from homology"/>
<dbReference type="EC" id="5.2.1.13" evidence="8"/>
<dbReference type="InterPro" id="IPR045892">
    <property type="entry name" value="CrtISO-like"/>
</dbReference>
<evidence type="ECO:0000256" key="18">
    <source>
        <dbReference type="ARBA" id="ARBA00023235"/>
    </source>
</evidence>
<protein>
    <recommendedName>
        <fullName evidence="8">prolycopene isomerase</fullName>
        <ecNumber evidence="8">5.2.1.13</ecNumber>
    </recommendedName>
</protein>
<keyword evidence="15" id="KW-0809">Transit peptide</keyword>
<evidence type="ECO:0000256" key="6">
    <source>
        <dbReference type="ARBA" id="ARBA00004900"/>
    </source>
</evidence>
<comment type="subcellular location">
    <subcellularLocation>
        <location evidence="5">Plastid</location>
        <location evidence="5">Chloroplast membrane</location>
        <topology evidence="5">Peripheral membrane protein</topology>
    </subcellularLocation>
</comment>
<evidence type="ECO:0000313" key="21">
    <source>
        <dbReference type="Proteomes" id="UP001472866"/>
    </source>
</evidence>
<evidence type="ECO:0000256" key="8">
    <source>
        <dbReference type="ARBA" id="ARBA00012419"/>
    </source>
</evidence>
<evidence type="ECO:0000313" key="20">
    <source>
        <dbReference type="EMBL" id="WZN61735.1"/>
    </source>
</evidence>
<dbReference type="Gene3D" id="3.50.50.60">
    <property type="entry name" value="FAD/NAD(P)-binding domain"/>
    <property type="match status" value="2"/>
</dbReference>
<evidence type="ECO:0000256" key="12">
    <source>
        <dbReference type="ARBA" id="ARBA00022746"/>
    </source>
</evidence>
<evidence type="ECO:0000259" key="19">
    <source>
        <dbReference type="Pfam" id="PF01593"/>
    </source>
</evidence>
<dbReference type="GO" id="GO:0031969">
    <property type="term" value="C:chloroplast membrane"/>
    <property type="evidence" value="ECO:0007669"/>
    <property type="project" value="UniProtKB-SubCell"/>
</dbReference>
<dbReference type="SUPFAM" id="SSF51905">
    <property type="entry name" value="FAD/NAD(P)-binding domain"/>
    <property type="match status" value="1"/>
</dbReference>
<dbReference type="GO" id="GO:0016491">
    <property type="term" value="F:oxidoreductase activity"/>
    <property type="evidence" value="ECO:0007669"/>
    <property type="project" value="InterPro"/>
</dbReference>
<comment type="similarity">
    <text evidence="7">Belongs to the carotenoid/retinoid oxidoreductase family. CrtISO subfamily.</text>
</comment>
<evidence type="ECO:0000256" key="11">
    <source>
        <dbReference type="ARBA" id="ARBA00022640"/>
    </source>
</evidence>
<accession>A0AAX4P5V6</accession>
<evidence type="ECO:0000256" key="7">
    <source>
        <dbReference type="ARBA" id="ARBA00005855"/>
    </source>
</evidence>
<comment type="cofactor">
    <cofactor evidence="3">
        <name>NADP(+)</name>
        <dbReference type="ChEBI" id="CHEBI:58349"/>
    </cofactor>
</comment>
<dbReference type="InterPro" id="IPR002937">
    <property type="entry name" value="Amino_oxidase"/>
</dbReference>
<dbReference type="NCBIfam" id="TIGR02730">
    <property type="entry name" value="carot_isom"/>
    <property type="match status" value="1"/>
</dbReference>
<dbReference type="PANTHER" id="PTHR46313">
    <property type="match status" value="1"/>
</dbReference>
<evidence type="ECO:0000256" key="10">
    <source>
        <dbReference type="ARBA" id="ARBA00022630"/>
    </source>
</evidence>
<dbReference type="GO" id="GO:0046608">
    <property type="term" value="F:carotenoid isomerase activity"/>
    <property type="evidence" value="ECO:0007669"/>
    <property type="project" value="InterPro"/>
</dbReference>
<comment type="cofactor">
    <cofactor evidence="2">
        <name>NAD(+)</name>
        <dbReference type="ChEBI" id="CHEBI:57540"/>
    </cofactor>
</comment>
<dbReference type="Proteomes" id="UP001472866">
    <property type="component" value="Chromosome 04"/>
</dbReference>
<comment type="pathway">
    <text evidence="6">Carotenoid biosynthesis; lycopene biosynthesis.</text>
</comment>
<evidence type="ECO:0000256" key="16">
    <source>
        <dbReference type="ARBA" id="ARBA00023027"/>
    </source>
</evidence>
<evidence type="ECO:0000256" key="3">
    <source>
        <dbReference type="ARBA" id="ARBA00001937"/>
    </source>
</evidence>
<evidence type="ECO:0000256" key="17">
    <source>
        <dbReference type="ARBA" id="ARBA00023136"/>
    </source>
</evidence>
<keyword evidence="10" id="KW-0285">Flavoprotein</keyword>
<comment type="catalytic activity">
    <reaction evidence="1">
        <text>7,7',9,9'-tetra-cis-lycopene = all-trans-lycopene</text>
        <dbReference type="Rhea" id="RHEA:30971"/>
        <dbReference type="ChEBI" id="CHEBI:15948"/>
        <dbReference type="ChEBI" id="CHEBI:62466"/>
        <dbReference type="EC" id="5.2.1.13"/>
    </reaction>
</comment>
<dbReference type="EMBL" id="CP151504">
    <property type="protein sequence ID" value="WZN61735.1"/>
    <property type="molecule type" value="Genomic_DNA"/>
</dbReference>
<comment type="cofactor">
    <cofactor evidence="4">
        <name>FAD</name>
        <dbReference type="ChEBI" id="CHEBI:57692"/>
    </cofactor>
</comment>
<dbReference type="InterPro" id="IPR036188">
    <property type="entry name" value="FAD/NAD-bd_sf"/>
</dbReference>
<keyword evidence="21" id="KW-1185">Reference proteome</keyword>
<sequence>MAPAPAPKVSAWSARPRAVHAAAAASSSSASSARTLRQRKEAVLREKKEWDAIIVGSGMGGLTTAAKMVAKGAEVLVLEKYVVPGGSAAYYEREGCTFDVGSSMMFGFGEEGTTNLLTRALDSVGKSMETIPDPAQIHYHLPASQAHEDGLKVAVHRNYREFVEELAAKFPHEREGIEAFYGDCWTVFNALNSLDLKSLEEPLYLLGEFFRNPVGCLQLAWFLPQNAGDIARKHIKDEELLSFIDMECYCWSTVKAQMTPMINAGMVFCDRHYGGINYPKGGVGRIPLVMAEGIEENGGRVVCAANVSKILTERTGEDGRLRAVGVTLADGEEIRAKAVISNATRWDTFKRLVREEDVPRSEVEFFERYKKSPSFVTAHIVVDSSVIQDSCYCHNIVLEDWDKIEDCCGTLFVSIPTILDPSLAPDGQHIVHAFTPDYIDGWSGLGADEYKRKKEEVVAEMIRRLEKSFLPGLADAVIFKEVGTPRTHMKFLNRNDGTYGPIPSKRPLGLLGMPFNRTDVDSLYCIGDSTFPGQGVNAVAFSGFACAHRALADLGLEPRNEVLDKGMQSLFGFFRSLV</sequence>
<evidence type="ECO:0000256" key="2">
    <source>
        <dbReference type="ARBA" id="ARBA00001911"/>
    </source>
</evidence>
<keyword evidence="14" id="KW-0521">NADP</keyword>